<feature type="signal peptide" evidence="1">
    <location>
        <begin position="1"/>
        <end position="30"/>
    </location>
</feature>
<feature type="chain" id="PRO_5008582856" description="IGFBP N-terminal domain-containing protein" evidence="1">
    <location>
        <begin position="31"/>
        <end position="120"/>
    </location>
</feature>
<gene>
    <name evidence="2" type="ORF">g.7173</name>
</gene>
<evidence type="ECO:0008006" key="3">
    <source>
        <dbReference type="Google" id="ProtNLM"/>
    </source>
</evidence>
<sequence length="120" mass="13152">GCSSSVKSQSVFMYLLLCSFVCLLFVSVSAQMCQNYGRQCFSHSDCCGGCCRSNMCVDSTQLCNTRIDECETFYCPPGFGCTLYQRPGCPGCAIIPYCRPAQTLSDQEVGQDLGSRSRKL</sequence>
<dbReference type="EMBL" id="GECZ01021990">
    <property type="protein sequence ID" value="JAS47779.1"/>
    <property type="molecule type" value="Transcribed_RNA"/>
</dbReference>
<dbReference type="PROSITE" id="PS60019">
    <property type="entry name" value="I_CONOTOXIN"/>
    <property type="match status" value="1"/>
</dbReference>
<evidence type="ECO:0000313" key="2">
    <source>
        <dbReference type="EMBL" id="JAS47779.1"/>
    </source>
</evidence>
<proteinExistence type="predicted"/>
<keyword evidence="1" id="KW-0732">Signal</keyword>
<reference evidence="2" key="1">
    <citation type="submission" date="2015-11" db="EMBL/GenBank/DDBJ databases">
        <title>De novo transcriptome assembly of four potential Pierce s Disease insect vectors from Arizona vineyards.</title>
        <authorList>
            <person name="Tassone E.E."/>
        </authorList>
    </citation>
    <scope>NUCLEOTIDE SEQUENCE</scope>
</reference>
<feature type="non-terminal residue" evidence="2">
    <location>
        <position position="1"/>
    </location>
</feature>
<accession>A0A1B6FC31</accession>
<dbReference type="AlphaFoldDB" id="A0A1B6FC31"/>
<dbReference type="InterPro" id="IPR013141">
    <property type="entry name" value="Conotoxin-I_CS"/>
</dbReference>
<evidence type="ECO:0000256" key="1">
    <source>
        <dbReference type="SAM" id="SignalP"/>
    </source>
</evidence>
<organism evidence="2">
    <name type="scientific">Cuerna arida</name>
    <dbReference type="NCBI Taxonomy" id="1464854"/>
    <lineage>
        <taxon>Eukaryota</taxon>
        <taxon>Metazoa</taxon>
        <taxon>Ecdysozoa</taxon>
        <taxon>Arthropoda</taxon>
        <taxon>Hexapoda</taxon>
        <taxon>Insecta</taxon>
        <taxon>Pterygota</taxon>
        <taxon>Neoptera</taxon>
        <taxon>Paraneoptera</taxon>
        <taxon>Hemiptera</taxon>
        <taxon>Auchenorrhyncha</taxon>
        <taxon>Membracoidea</taxon>
        <taxon>Cicadellidae</taxon>
        <taxon>Cicadellinae</taxon>
        <taxon>Proconiini</taxon>
        <taxon>Cuerna</taxon>
    </lineage>
</organism>
<protein>
    <recommendedName>
        <fullName evidence="3">IGFBP N-terminal domain-containing protein</fullName>
    </recommendedName>
</protein>
<name>A0A1B6FC31_9HEMI</name>